<sequence length="216" mass="25326">MNNLTFELIKNCTTLVKLTHLNDLCNKLTDTNSDVYALRADFGYPEHLIPKNNKKILAYMGISKNKVDTTYGQAHFITFTHEPKLSIRDAPVGILRNMYNIYMDEKIEELVEDGYKEGENFSVELFPQTIDRRNVGYWRWVLEDDWGVCDQISMNDLIDDYEIKRYIDWADLYNILPENIDDIEHHEADEDDEGEYDLDGDLTEEEEGEYISESET</sequence>
<feature type="compositionally biased region" description="Acidic residues" evidence="1">
    <location>
        <begin position="189"/>
        <end position="216"/>
    </location>
</feature>
<evidence type="ECO:0000313" key="2">
    <source>
        <dbReference type="EMBL" id="QOR60334.1"/>
    </source>
</evidence>
<proteinExistence type="predicted"/>
<reference evidence="2" key="1">
    <citation type="submission" date="2019-02" db="EMBL/GenBank/DDBJ databases">
        <authorList>
            <person name="Bachy C."/>
            <person name="Yung C.-M."/>
            <person name="Roux S."/>
            <person name="Sullivan M.B."/>
            <person name="Worden A.Z."/>
        </authorList>
    </citation>
    <scope>NUCLEOTIDE SEQUENCE</scope>
    <source>
        <strain evidence="2">BII-V2</strain>
    </source>
</reference>
<organism evidence="2">
    <name type="scientific">Bathycoccus sp. RCC716 virus 2</name>
    <dbReference type="NCBI Taxonomy" id="2530039"/>
    <lineage>
        <taxon>Viruses</taxon>
        <taxon>Varidnaviria</taxon>
        <taxon>Bamfordvirae</taxon>
        <taxon>Nucleocytoviricota</taxon>
        <taxon>Megaviricetes</taxon>
        <taxon>Algavirales</taxon>
        <taxon>Phycodnaviridae</taxon>
        <taxon>Prasinovirus</taxon>
    </lineage>
</organism>
<evidence type="ECO:0000256" key="1">
    <source>
        <dbReference type="SAM" id="MobiDB-lite"/>
    </source>
</evidence>
<feature type="region of interest" description="Disordered" evidence="1">
    <location>
        <begin position="186"/>
        <end position="216"/>
    </location>
</feature>
<accession>A0A7S6SW13</accession>
<name>A0A7S6SW13_9PHYC</name>
<protein>
    <submittedName>
        <fullName evidence="2">Uncharacterized protein</fullName>
    </submittedName>
</protein>
<dbReference type="EMBL" id="MK522038">
    <property type="protein sequence ID" value="QOR60334.1"/>
    <property type="molecule type" value="Genomic_DNA"/>
</dbReference>